<gene>
    <name evidence="2" type="ORF">JOF36_006660</name>
</gene>
<accession>A0ABS4W440</accession>
<proteinExistence type="predicted"/>
<reference evidence="2 3" key="1">
    <citation type="submission" date="2021-03" db="EMBL/GenBank/DDBJ databases">
        <title>Sequencing the genomes of 1000 actinobacteria strains.</title>
        <authorList>
            <person name="Klenk H.-P."/>
        </authorList>
    </citation>
    <scope>NUCLEOTIDE SEQUENCE [LARGE SCALE GENOMIC DNA]</scope>
    <source>
        <strain evidence="2 3">DSM 45256</strain>
    </source>
</reference>
<sequence length="72" mass="7567">MDTAADRVRRDLDTGAPSAADVRALLAERDTLVALIADHSRCPGTTPADGAGCVAGLRGHDGRHRTADGWTW</sequence>
<name>A0ABS4W440_9PSEU</name>
<keyword evidence="3" id="KW-1185">Reference proteome</keyword>
<evidence type="ECO:0000256" key="1">
    <source>
        <dbReference type="SAM" id="MobiDB-lite"/>
    </source>
</evidence>
<evidence type="ECO:0000313" key="3">
    <source>
        <dbReference type="Proteomes" id="UP001519295"/>
    </source>
</evidence>
<protein>
    <submittedName>
        <fullName evidence="2">Uncharacterized protein</fullName>
    </submittedName>
</protein>
<evidence type="ECO:0000313" key="2">
    <source>
        <dbReference type="EMBL" id="MBP2370964.1"/>
    </source>
</evidence>
<comment type="caution">
    <text evidence="2">The sequence shown here is derived from an EMBL/GenBank/DDBJ whole genome shotgun (WGS) entry which is preliminary data.</text>
</comment>
<organism evidence="2 3">
    <name type="scientific">Pseudonocardia parietis</name>
    <dbReference type="NCBI Taxonomy" id="570936"/>
    <lineage>
        <taxon>Bacteria</taxon>
        <taxon>Bacillati</taxon>
        <taxon>Actinomycetota</taxon>
        <taxon>Actinomycetes</taxon>
        <taxon>Pseudonocardiales</taxon>
        <taxon>Pseudonocardiaceae</taxon>
        <taxon>Pseudonocardia</taxon>
    </lineage>
</organism>
<dbReference type="EMBL" id="JAGINU010000001">
    <property type="protein sequence ID" value="MBP2370964.1"/>
    <property type="molecule type" value="Genomic_DNA"/>
</dbReference>
<feature type="compositionally biased region" description="Basic and acidic residues" evidence="1">
    <location>
        <begin position="58"/>
        <end position="72"/>
    </location>
</feature>
<dbReference type="Proteomes" id="UP001519295">
    <property type="component" value="Unassembled WGS sequence"/>
</dbReference>
<feature type="region of interest" description="Disordered" evidence="1">
    <location>
        <begin position="47"/>
        <end position="72"/>
    </location>
</feature>